<evidence type="ECO:0000313" key="2">
    <source>
        <dbReference type="Proteomes" id="UP000807504"/>
    </source>
</evidence>
<proteinExistence type="predicted"/>
<accession>A0A8T0E4H6</accession>
<sequence length="219" mass="25334">MKLSWDENLPQSLKREFQAWLNKAHFLNYCKIPRRRVIGPFDECSITLHCLSDTSKSAFEASVFRRESYQGNTSVRLIQSKARVAPTKATTIPHLKLLEALISACMYTQVVEALNLRNCKVWFWCDSSVVLIWMKRDSCWNTFVGNCVAEIRKLTDPKDWYIVPVTMKSADLLSRGYPELSLEEQRKTAVCISSTNQNGFDILAKFPTWNKLKRVVAWF</sequence>
<comment type="caution">
    <text evidence="1">The sequence shown here is derived from an EMBL/GenBank/DDBJ whole genome shotgun (WGS) entry which is preliminary data.</text>
</comment>
<dbReference type="Proteomes" id="UP000807504">
    <property type="component" value="Unassembled WGS sequence"/>
</dbReference>
<dbReference type="Pfam" id="PF05380">
    <property type="entry name" value="Peptidase_A17"/>
    <property type="match status" value="1"/>
</dbReference>
<dbReference type="AlphaFoldDB" id="A0A8T0E4H6"/>
<keyword evidence="2" id="KW-1185">Reference proteome</keyword>
<reference evidence="1" key="1">
    <citation type="journal article" date="2020" name="bioRxiv">
        <title>Chromosome-level reference genome of the European wasp spider Argiope bruennichi: a resource for studies on range expansion and evolutionary adaptation.</title>
        <authorList>
            <person name="Sheffer M.M."/>
            <person name="Hoppe A."/>
            <person name="Krehenwinkel H."/>
            <person name="Uhl G."/>
            <person name="Kuss A.W."/>
            <person name="Jensen L."/>
            <person name="Jensen C."/>
            <person name="Gillespie R.G."/>
            <person name="Hoff K.J."/>
            <person name="Prost S."/>
        </authorList>
    </citation>
    <scope>NUCLEOTIDE SEQUENCE</scope>
</reference>
<dbReference type="PANTHER" id="PTHR47331:SF5">
    <property type="entry name" value="RIBONUCLEASE H"/>
    <property type="match status" value="1"/>
</dbReference>
<gene>
    <name evidence="1" type="ORF">HNY73_023222</name>
</gene>
<dbReference type="PANTHER" id="PTHR47331">
    <property type="entry name" value="PHD-TYPE DOMAIN-CONTAINING PROTEIN"/>
    <property type="match status" value="1"/>
</dbReference>
<organism evidence="1 2">
    <name type="scientific">Argiope bruennichi</name>
    <name type="common">Wasp spider</name>
    <name type="synonym">Aranea bruennichi</name>
    <dbReference type="NCBI Taxonomy" id="94029"/>
    <lineage>
        <taxon>Eukaryota</taxon>
        <taxon>Metazoa</taxon>
        <taxon>Ecdysozoa</taxon>
        <taxon>Arthropoda</taxon>
        <taxon>Chelicerata</taxon>
        <taxon>Arachnida</taxon>
        <taxon>Araneae</taxon>
        <taxon>Araneomorphae</taxon>
        <taxon>Entelegynae</taxon>
        <taxon>Araneoidea</taxon>
        <taxon>Araneidae</taxon>
        <taxon>Argiope</taxon>
    </lineage>
</organism>
<reference evidence="1" key="2">
    <citation type="submission" date="2020-06" db="EMBL/GenBank/DDBJ databases">
        <authorList>
            <person name="Sheffer M."/>
        </authorList>
    </citation>
    <scope>NUCLEOTIDE SEQUENCE</scope>
</reference>
<dbReference type="EMBL" id="JABXBU010002231">
    <property type="protein sequence ID" value="KAF8765236.1"/>
    <property type="molecule type" value="Genomic_DNA"/>
</dbReference>
<protein>
    <submittedName>
        <fullName evidence="1">Uncharacterized protein</fullName>
    </submittedName>
</protein>
<name>A0A8T0E4H6_ARGBR</name>
<dbReference type="InterPro" id="IPR008042">
    <property type="entry name" value="Retrotrans_Pao"/>
</dbReference>
<evidence type="ECO:0000313" key="1">
    <source>
        <dbReference type="EMBL" id="KAF8765236.1"/>
    </source>
</evidence>